<organism evidence="1 2">
    <name type="scientific">Trichothecium roseum</name>
    <dbReference type="NCBI Taxonomy" id="47278"/>
    <lineage>
        <taxon>Eukaryota</taxon>
        <taxon>Fungi</taxon>
        <taxon>Dikarya</taxon>
        <taxon>Ascomycota</taxon>
        <taxon>Pezizomycotina</taxon>
        <taxon>Sordariomycetes</taxon>
        <taxon>Hypocreomycetidae</taxon>
        <taxon>Hypocreales</taxon>
        <taxon>Hypocreales incertae sedis</taxon>
        <taxon>Trichothecium</taxon>
    </lineage>
</organism>
<dbReference type="EMBL" id="CM047946">
    <property type="protein sequence ID" value="KAI9897848.1"/>
    <property type="molecule type" value="Genomic_DNA"/>
</dbReference>
<gene>
    <name evidence="1" type="ORF">N3K66_007704</name>
</gene>
<reference evidence="1" key="1">
    <citation type="submission" date="2022-10" db="EMBL/GenBank/DDBJ databases">
        <title>Complete Genome of Trichothecium roseum strain YXFP-22015, a Plant Pathogen Isolated from Citrus.</title>
        <authorList>
            <person name="Wang Y."/>
            <person name="Zhu L."/>
        </authorList>
    </citation>
    <scope>NUCLEOTIDE SEQUENCE</scope>
    <source>
        <strain evidence="1">YXFP-22015</strain>
    </source>
</reference>
<protein>
    <submittedName>
        <fullName evidence="1">Uncharacterized protein</fullName>
    </submittedName>
</protein>
<proteinExistence type="predicted"/>
<keyword evidence="2" id="KW-1185">Reference proteome</keyword>
<name>A0ACC0UV39_9HYPO</name>
<accession>A0ACC0UV39</accession>
<evidence type="ECO:0000313" key="2">
    <source>
        <dbReference type="Proteomes" id="UP001163324"/>
    </source>
</evidence>
<evidence type="ECO:0000313" key="1">
    <source>
        <dbReference type="EMBL" id="KAI9897848.1"/>
    </source>
</evidence>
<comment type="caution">
    <text evidence="1">The sequence shown here is derived from an EMBL/GenBank/DDBJ whole genome shotgun (WGS) entry which is preliminary data.</text>
</comment>
<dbReference type="Proteomes" id="UP001163324">
    <property type="component" value="Chromosome 7"/>
</dbReference>
<sequence>MEEMARAEYPAMLATLKPNEAVTTLNERFRRINRVNVEIADWLQERRRVEEQYVTGLRRLSQFRVPNAQSELGVFQTPWQRLIEHIDGVAHAHQILADRIDRDVEQPLRTYHSRQDMANMTSISANLTTIAKTLDEAQAQADKLGKKGGKASVQKVDAATQKLDSANQQWDAQAPFIYETLQSVDEARINQLRDLLTQYQTHETDCAQKAQEGSAAALSTLLEVDTKREIHNFVSKTTSGRVRLPTRDSTRRSSLVGTPSSTPTPGMSETGSLATPAITQTPAPEPEPERLSTPTAPEPKPDPPKPESKLRRLGTMFGGRRRQSVHGAMSLAPQKNGSSGFGRLTGKERPGVSPRASSGNLNDSSRLGAVAEQPDLPRTPEHEEPKPRPHTARENTNGINDNLMDSPIPMGGANGNAFGGPALADLPQQQDEPQGSTQTNDATAQGKDSEGFSIPAPMNDPISEAQREAAGDDAEQLFKLNIQNKPVEEEDPQEKQAALSSVANSLKMGPATRRTGTIRGRRDVRNTIYVPSPNVGSAGAESGVLPALPGSTSPNLHSTSLVSRPSAAAALASEPSITGTSDTQSVRSGTSLSSLAHVKHPDLAGPGLQSSIIETVSVVYEGGNVKSASVTGELAFVNNPSESNAFRTHETIRINNFPNLEKIGPNRIFVSNSSVDHPEQYALDLSHLNKVSTGFSYRVFSPDGDAGHLAQHAPLFLHPVWKPQGDKLGVLIQYQLNPTGNFAGPVMLHNVVFVVTYDGKASGVQTKPSGTHLKDKHLVYWRLGDLTLTHETQKIVCRVVGLEGAEPQPGHVEARWEYAASGGDVVGSGISVARLEEGKGKGKEAAEDDPFADEGAVTQDQQWVDVPLVRKLVSGKYEGR</sequence>